<feature type="transmembrane region" description="Helical" evidence="5">
    <location>
        <begin position="108"/>
        <end position="124"/>
    </location>
</feature>
<keyword evidence="3 5" id="KW-1133">Transmembrane helix</keyword>
<evidence type="ECO:0000256" key="2">
    <source>
        <dbReference type="ARBA" id="ARBA00022692"/>
    </source>
</evidence>
<feature type="transmembrane region" description="Helical" evidence="5">
    <location>
        <begin position="136"/>
        <end position="158"/>
    </location>
</feature>
<evidence type="ECO:0000313" key="7">
    <source>
        <dbReference type="WBParaSite" id="BTMF_0001514501-mRNA-1"/>
    </source>
</evidence>
<evidence type="ECO:0000256" key="1">
    <source>
        <dbReference type="ARBA" id="ARBA00004370"/>
    </source>
</evidence>
<feature type="transmembrane region" description="Helical" evidence="5">
    <location>
        <begin position="26"/>
        <end position="54"/>
    </location>
</feature>
<keyword evidence="2 5" id="KW-0812">Transmembrane</keyword>
<protein>
    <submittedName>
        <fullName evidence="7">G_PROTEIN_RECEP_F1_2 domain-containing protein</fullName>
    </submittedName>
</protein>
<evidence type="ECO:0000259" key="6">
    <source>
        <dbReference type="PROSITE" id="PS50262"/>
    </source>
</evidence>
<sequence length="328" mass="38131">LLYGIIGNLLMAIICYSRNNPYSRPFILIISQIITSNFISFIPYVIVLLPGLLLSKKYAYKTWMNFAFCTVRIFSTFATIHFSFVLSLNRFVAVVLPKFNALFESGKLYFLFLFAWLTAFVKDFKIHFNLTNFVEIWALFLSITMLLMYSAIICNIRNRFITVNNETRKTFTIKTEDKTKALRTAKYERSMLIQAAMTCGGLILGSLLIFILPMILIKIFSQKILIPMNIFHCLYFIFYRCILPTAFFLTSEYARRDLYLALKINVVKPILLLTKYDIDAAVEILRDGSLNEENSSYKNFVIVISDKIYCNDKTITIIADWFHSSFIF</sequence>
<feature type="transmembrane region" description="Helical" evidence="5">
    <location>
        <begin position="66"/>
        <end position="88"/>
    </location>
</feature>
<comment type="subcellular location">
    <subcellularLocation>
        <location evidence="1">Membrane</location>
    </subcellularLocation>
</comment>
<proteinExistence type="predicted"/>
<evidence type="ECO:0000256" key="4">
    <source>
        <dbReference type="ARBA" id="ARBA00023136"/>
    </source>
</evidence>
<dbReference type="WBParaSite" id="BTMF_0001514501-mRNA-1">
    <property type="protein sequence ID" value="BTMF_0001514501-mRNA-1"/>
    <property type="gene ID" value="BTMF_0001514501"/>
</dbReference>
<dbReference type="Gene3D" id="1.20.1070.10">
    <property type="entry name" value="Rhodopsin 7-helix transmembrane proteins"/>
    <property type="match status" value="1"/>
</dbReference>
<feature type="transmembrane region" description="Helical" evidence="5">
    <location>
        <begin position="229"/>
        <end position="249"/>
    </location>
</feature>
<dbReference type="AlphaFoldDB" id="A0A0R3R555"/>
<reference evidence="7" key="1">
    <citation type="submission" date="2017-02" db="UniProtKB">
        <authorList>
            <consortium name="WormBaseParasite"/>
        </authorList>
    </citation>
    <scope>IDENTIFICATION</scope>
</reference>
<evidence type="ECO:0000256" key="5">
    <source>
        <dbReference type="SAM" id="Phobius"/>
    </source>
</evidence>
<feature type="domain" description="G-protein coupled receptors family 1 profile" evidence="6">
    <location>
        <begin position="7"/>
        <end position="226"/>
    </location>
</feature>
<keyword evidence="4 5" id="KW-0472">Membrane</keyword>
<feature type="transmembrane region" description="Helical" evidence="5">
    <location>
        <begin position="192"/>
        <end position="217"/>
    </location>
</feature>
<name>A0A0R3R555_9BILA</name>
<evidence type="ECO:0000256" key="3">
    <source>
        <dbReference type="ARBA" id="ARBA00022989"/>
    </source>
</evidence>
<organism evidence="7">
    <name type="scientific">Brugia timori</name>
    <dbReference type="NCBI Taxonomy" id="42155"/>
    <lineage>
        <taxon>Eukaryota</taxon>
        <taxon>Metazoa</taxon>
        <taxon>Ecdysozoa</taxon>
        <taxon>Nematoda</taxon>
        <taxon>Chromadorea</taxon>
        <taxon>Rhabditida</taxon>
        <taxon>Spirurina</taxon>
        <taxon>Spiruromorpha</taxon>
        <taxon>Filarioidea</taxon>
        <taxon>Onchocercidae</taxon>
        <taxon>Brugia</taxon>
    </lineage>
</organism>
<dbReference type="InterPro" id="IPR017452">
    <property type="entry name" value="GPCR_Rhodpsn_7TM"/>
</dbReference>
<dbReference type="PROSITE" id="PS50262">
    <property type="entry name" value="G_PROTEIN_RECEP_F1_2"/>
    <property type="match status" value="1"/>
</dbReference>
<accession>A0A0R3R555</accession>
<dbReference type="GO" id="GO:0016020">
    <property type="term" value="C:membrane"/>
    <property type="evidence" value="ECO:0007669"/>
    <property type="project" value="UniProtKB-SubCell"/>
</dbReference>